<dbReference type="AlphaFoldDB" id="A0A1G8A8U4"/>
<organism evidence="2 3">
    <name type="scientific">Pedobacter terrae</name>
    <dbReference type="NCBI Taxonomy" id="405671"/>
    <lineage>
        <taxon>Bacteria</taxon>
        <taxon>Pseudomonadati</taxon>
        <taxon>Bacteroidota</taxon>
        <taxon>Sphingobacteriia</taxon>
        <taxon>Sphingobacteriales</taxon>
        <taxon>Sphingobacteriaceae</taxon>
        <taxon>Pedobacter</taxon>
    </lineage>
</organism>
<evidence type="ECO:0000313" key="3">
    <source>
        <dbReference type="Proteomes" id="UP000199643"/>
    </source>
</evidence>
<keyword evidence="3" id="KW-1185">Reference proteome</keyword>
<reference evidence="3" key="1">
    <citation type="submission" date="2016-10" db="EMBL/GenBank/DDBJ databases">
        <authorList>
            <person name="Varghese N."/>
            <person name="Submissions S."/>
        </authorList>
    </citation>
    <scope>NUCLEOTIDE SEQUENCE [LARGE SCALE GENOMIC DNA]</scope>
    <source>
        <strain evidence="3">DSM 17933</strain>
    </source>
</reference>
<protein>
    <submittedName>
        <fullName evidence="2">Uncharacterized protein</fullName>
    </submittedName>
</protein>
<gene>
    <name evidence="2" type="ORF">SAMN05421827_11842</name>
</gene>
<feature type="compositionally biased region" description="Basic and acidic residues" evidence="1">
    <location>
        <begin position="14"/>
        <end position="48"/>
    </location>
</feature>
<accession>A0A1G8A8U4</accession>
<evidence type="ECO:0000256" key="1">
    <source>
        <dbReference type="SAM" id="MobiDB-lite"/>
    </source>
</evidence>
<feature type="region of interest" description="Disordered" evidence="1">
    <location>
        <begin position="1"/>
        <end position="48"/>
    </location>
</feature>
<evidence type="ECO:0000313" key="2">
    <source>
        <dbReference type="EMBL" id="SDH17271.1"/>
    </source>
</evidence>
<proteinExistence type="predicted"/>
<sequence length="48" mass="5484">MEKIEAIKPGPKPNKQDGTPDKRHMVTPDTKPKYPDLKPHKHRPGESK</sequence>
<dbReference type="STRING" id="405671.SAMN05421827_11842"/>
<dbReference type="Proteomes" id="UP000199643">
    <property type="component" value="Unassembled WGS sequence"/>
</dbReference>
<dbReference type="EMBL" id="FNCH01000018">
    <property type="protein sequence ID" value="SDH17271.1"/>
    <property type="molecule type" value="Genomic_DNA"/>
</dbReference>
<name>A0A1G8A8U4_9SPHI</name>